<evidence type="ECO:0000256" key="2">
    <source>
        <dbReference type="ARBA" id="ARBA00005464"/>
    </source>
</evidence>
<evidence type="ECO:0000256" key="4">
    <source>
        <dbReference type="ARBA" id="ARBA00016902"/>
    </source>
</evidence>
<dbReference type="SUPFAM" id="SSF54534">
    <property type="entry name" value="FKBP-like"/>
    <property type="match status" value="1"/>
</dbReference>
<evidence type="ECO:0000256" key="13">
    <source>
        <dbReference type="PROSITE-ProRule" id="PRU00277"/>
    </source>
</evidence>
<evidence type="ECO:0000256" key="5">
    <source>
        <dbReference type="ARBA" id="ARBA00022618"/>
    </source>
</evidence>
<dbReference type="RefSeq" id="WP_034832310.1">
    <property type="nucleotide sequence ID" value="NZ_JANX01000028.1"/>
</dbReference>
<evidence type="ECO:0000256" key="7">
    <source>
        <dbReference type="ARBA" id="ARBA00023186"/>
    </source>
</evidence>
<comment type="catalytic activity">
    <reaction evidence="1 12 13">
        <text>[protein]-peptidylproline (omega=180) = [protein]-peptidylproline (omega=0)</text>
        <dbReference type="Rhea" id="RHEA:16237"/>
        <dbReference type="Rhea" id="RHEA-COMP:10747"/>
        <dbReference type="Rhea" id="RHEA-COMP:10748"/>
        <dbReference type="ChEBI" id="CHEBI:83833"/>
        <dbReference type="ChEBI" id="CHEBI:83834"/>
        <dbReference type="EC" id="5.2.1.8"/>
    </reaction>
</comment>
<dbReference type="GO" id="GO:0003755">
    <property type="term" value="F:peptidyl-prolyl cis-trans isomerase activity"/>
    <property type="evidence" value="ECO:0007669"/>
    <property type="project" value="UniProtKB-UniRule"/>
</dbReference>
<comment type="function">
    <text evidence="10 12">Involved in protein export. Acts as a chaperone by maintaining the newly synthesized protein in an open conformation. Functions as a peptidyl-prolyl cis-trans isomerase.</text>
</comment>
<dbReference type="Gene3D" id="3.30.70.1050">
    <property type="entry name" value="Trigger factor ribosome-binding domain"/>
    <property type="match status" value="1"/>
</dbReference>
<feature type="region of interest" description="Disordered" evidence="15">
    <location>
        <begin position="431"/>
        <end position="486"/>
    </location>
</feature>
<dbReference type="GO" id="GO:0043022">
    <property type="term" value="F:ribosome binding"/>
    <property type="evidence" value="ECO:0007669"/>
    <property type="project" value="TreeGrafter"/>
</dbReference>
<dbReference type="InterPro" id="IPR005215">
    <property type="entry name" value="Trig_fac"/>
</dbReference>
<dbReference type="Pfam" id="PF05697">
    <property type="entry name" value="Trigger_N"/>
    <property type="match status" value="1"/>
</dbReference>
<feature type="domain" description="PPIase FKBP-type" evidence="16">
    <location>
        <begin position="163"/>
        <end position="224"/>
    </location>
</feature>
<dbReference type="SUPFAM" id="SSF109998">
    <property type="entry name" value="Triger factor/SurA peptide-binding domain-like"/>
    <property type="match status" value="1"/>
</dbReference>
<evidence type="ECO:0000256" key="1">
    <source>
        <dbReference type="ARBA" id="ARBA00000971"/>
    </source>
</evidence>
<dbReference type="Gene3D" id="1.10.3120.10">
    <property type="entry name" value="Trigger factor, C-terminal domain"/>
    <property type="match status" value="1"/>
</dbReference>
<evidence type="ECO:0000256" key="9">
    <source>
        <dbReference type="ARBA" id="ARBA00023306"/>
    </source>
</evidence>
<sequence length="486" mass="53804">MQVIETSTEGLRHEFKIVVPAADIEQRVQTELVKLAGRVKLPGFRPGKVPVSLMKQRYGKSVMGEVLEGAVDEGTRKALDERNLRPALRPKVEVTSFDEGKDLEYKVDVEVLPEITAPAFDSVEITRPVAEVTDEQIAAGLTRIAETRRKFEPVTEERGLQNGDVAVIDFEGSLDGQAPSEEMSGKDHRLEIGSGRFIPGFEEQLVGKKAGEHVTVSLSFPEEYQSPEHAGKPAKFEVDVKSIEKGVVPEVNEEFAKELGFEDLEGLRNAVKTQTEQEFGRVSRLRAKRALLDKLAELVDFAVPQGMVDLEFDQIWKQVQQSIETGGDDNPDKNKPEDELKAEYRAIAERRVRLGLLFAEIGRAENVEVTQEELNRALIAEARRYPGQEQQVVDFFRQNPQAIENLRAPLFEEKVVDVILGKIKVTDATVTPEELARDPDEDEAAEAKPVEEAKPAKRKSAKKAAAETEGAETKAADTDADTGTGA</sequence>
<dbReference type="InterPro" id="IPR037041">
    <property type="entry name" value="Trigger_fac_C_sf"/>
</dbReference>
<comment type="subcellular location">
    <subcellularLocation>
        <location evidence="12">Cytoplasm</location>
    </subcellularLocation>
    <text evidence="12">About half TF is bound to the ribosome near the polypeptide exit tunnel while the other half is free in the cytoplasm.</text>
</comment>
<evidence type="ECO:0000256" key="6">
    <source>
        <dbReference type="ARBA" id="ARBA00023110"/>
    </source>
</evidence>
<dbReference type="Pfam" id="PF05698">
    <property type="entry name" value="Trigger_C"/>
    <property type="match status" value="1"/>
</dbReference>
<dbReference type="Gene3D" id="3.10.50.40">
    <property type="match status" value="1"/>
</dbReference>
<dbReference type="GO" id="GO:0015031">
    <property type="term" value="P:protein transport"/>
    <property type="evidence" value="ECO:0007669"/>
    <property type="project" value="UniProtKB-UniRule"/>
</dbReference>
<comment type="caution">
    <text evidence="17">The sequence shown here is derived from an EMBL/GenBank/DDBJ whole genome shotgun (WGS) entry which is preliminary data.</text>
</comment>
<dbReference type="PIRSF" id="PIRSF003095">
    <property type="entry name" value="Trigger_factor"/>
    <property type="match status" value="1"/>
</dbReference>
<keyword evidence="5 12" id="KW-0132">Cell division</keyword>
<dbReference type="FunFam" id="3.10.50.40:FF:000001">
    <property type="entry name" value="Trigger factor"/>
    <property type="match status" value="1"/>
</dbReference>
<dbReference type="PANTHER" id="PTHR30560:SF3">
    <property type="entry name" value="TRIGGER FACTOR-LIKE PROTEIN TIG, CHLOROPLASTIC"/>
    <property type="match status" value="1"/>
</dbReference>
<evidence type="ECO:0000256" key="15">
    <source>
        <dbReference type="SAM" id="MobiDB-lite"/>
    </source>
</evidence>
<dbReference type="InterPro" id="IPR046357">
    <property type="entry name" value="PPIase_dom_sf"/>
</dbReference>
<dbReference type="HAMAP" id="MF_00303">
    <property type="entry name" value="Trigger_factor_Tig"/>
    <property type="match status" value="1"/>
</dbReference>
<feature type="compositionally biased region" description="Basic and acidic residues" evidence="15">
    <location>
        <begin position="445"/>
        <end position="455"/>
    </location>
</feature>
<keyword evidence="7 12" id="KW-0143">Chaperone</keyword>
<gene>
    <name evidence="12" type="primary">tig</name>
    <name evidence="17" type="ORF">P409_04535</name>
</gene>
<dbReference type="InterPro" id="IPR008881">
    <property type="entry name" value="Trigger_fac_ribosome-bd_bac"/>
</dbReference>
<evidence type="ECO:0000256" key="14">
    <source>
        <dbReference type="RuleBase" id="RU003914"/>
    </source>
</evidence>
<dbReference type="PANTHER" id="PTHR30560">
    <property type="entry name" value="TRIGGER FACTOR CHAPERONE AND PEPTIDYL-PROLYL CIS/TRANS ISOMERASE"/>
    <property type="match status" value="1"/>
</dbReference>
<dbReference type="AlphaFoldDB" id="A0A0A0DBP9"/>
<organism evidence="17 18">
    <name type="scientific">Inquilinus limosus MP06</name>
    <dbReference type="NCBI Taxonomy" id="1398085"/>
    <lineage>
        <taxon>Bacteria</taxon>
        <taxon>Pseudomonadati</taxon>
        <taxon>Pseudomonadota</taxon>
        <taxon>Alphaproteobacteria</taxon>
        <taxon>Rhodospirillales</taxon>
        <taxon>Rhodospirillaceae</taxon>
        <taxon>Inquilinus</taxon>
    </lineage>
</organism>
<accession>A0A0A0DBP9</accession>
<dbReference type="PROSITE" id="PS50059">
    <property type="entry name" value="FKBP_PPIASE"/>
    <property type="match status" value="1"/>
</dbReference>
<dbReference type="GO" id="GO:0043335">
    <property type="term" value="P:protein unfolding"/>
    <property type="evidence" value="ECO:0007669"/>
    <property type="project" value="TreeGrafter"/>
</dbReference>
<evidence type="ECO:0000256" key="8">
    <source>
        <dbReference type="ARBA" id="ARBA00023235"/>
    </source>
</evidence>
<evidence type="ECO:0000256" key="10">
    <source>
        <dbReference type="ARBA" id="ARBA00024849"/>
    </source>
</evidence>
<keyword evidence="12" id="KW-0963">Cytoplasm</keyword>
<evidence type="ECO:0000313" key="17">
    <source>
        <dbReference type="EMBL" id="KGM35440.1"/>
    </source>
</evidence>
<evidence type="ECO:0000259" key="16">
    <source>
        <dbReference type="PROSITE" id="PS50059"/>
    </source>
</evidence>
<keyword evidence="6 12" id="KW-0697">Rotamase</keyword>
<keyword evidence="9 12" id="KW-0131">Cell cycle</keyword>
<dbReference type="InterPro" id="IPR008880">
    <property type="entry name" value="Trigger_fac_C"/>
</dbReference>
<dbReference type="GO" id="GO:0044183">
    <property type="term" value="F:protein folding chaperone"/>
    <property type="evidence" value="ECO:0007669"/>
    <property type="project" value="TreeGrafter"/>
</dbReference>
<dbReference type="Pfam" id="PF00254">
    <property type="entry name" value="FKBP_C"/>
    <property type="match status" value="1"/>
</dbReference>
<evidence type="ECO:0000313" key="18">
    <source>
        <dbReference type="Proteomes" id="UP000029995"/>
    </source>
</evidence>
<reference evidence="17 18" key="1">
    <citation type="submission" date="2014-01" db="EMBL/GenBank/DDBJ databases">
        <title>Genome sequence determination for a cystic fibrosis isolate, Inquilinus limosus.</title>
        <authorList>
            <person name="Pino M."/>
            <person name="Di Conza J."/>
            <person name="Gutkind G."/>
        </authorList>
    </citation>
    <scope>NUCLEOTIDE SEQUENCE [LARGE SCALE GENOMIC DNA]</scope>
    <source>
        <strain evidence="17 18">MP06</strain>
    </source>
</reference>
<dbReference type="NCBIfam" id="TIGR00115">
    <property type="entry name" value="tig"/>
    <property type="match status" value="1"/>
</dbReference>
<dbReference type="GO" id="GO:0051083">
    <property type="term" value="P:'de novo' cotranslational protein folding"/>
    <property type="evidence" value="ECO:0007669"/>
    <property type="project" value="TreeGrafter"/>
</dbReference>
<evidence type="ECO:0000256" key="11">
    <source>
        <dbReference type="ARBA" id="ARBA00029986"/>
    </source>
</evidence>
<evidence type="ECO:0000256" key="3">
    <source>
        <dbReference type="ARBA" id="ARBA00013194"/>
    </source>
</evidence>
<dbReference type="GO" id="GO:0005737">
    <property type="term" value="C:cytoplasm"/>
    <property type="evidence" value="ECO:0007669"/>
    <property type="project" value="UniProtKB-SubCell"/>
</dbReference>
<dbReference type="GO" id="GO:0051301">
    <property type="term" value="P:cell division"/>
    <property type="evidence" value="ECO:0007669"/>
    <property type="project" value="UniProtKB-KW"/>
</dbReference>
<name>A0A0A0DBP9_9PROT</name>
<comment type="similarity">
    <text evidence="2 12 14">Belongs to the FKBP-type PPIase family. Tig subfamily.</text>
</comment>
<keyword evidence="8 12" id="KW-0413">Isomerase</keyword>
<dbReference type="Proteomes" id="UP000029995">
    <property type="component" value="Unassembled WGS sequence"/>
</dbReference>
<dbReference type="InterPro" id="IPR027304">
    <property type="entry name" value="Trigger_fact/SurA_dom_sf"/>
</dbReference>
<dbReference type="OrthoDB" id="9767721at2"/>
<dbReference type="SUPFAM" id="SSF102735">
    <property type="entry name" value="Trigger factor ribosome-binding domain"/>
    <property type="match status" value="1"/>
</dbReference>
<dbReference type="EC" id="5.2.1.8" evidence="3 12"/>
<comment type="domain">
    <text evidence="12">Consists of 3 domains; the N-terminus binds the ribosome, the middle domain has PPIase activity, while the C-terminus has intrinsic chaperone activity on its own.</text>
</comment>
<dbReference type="EMBL" id="JANX01000028">
    <property type="protein sequence ID" value="KGM35440.1"/>
    <property type="molecule type" value="Genomic_DNA"/>
</dbReference>
<proteinExistence type="inferred from homology"/>
<evidence type="ECO:0000256" key="12">
    <source>
        <dbReference type="HAMAP-Rule" id="MF_00303"/>
    </source>
</evidence>
<protein>
    <recommendedName>
        <fullName evidence="4 12">Trigger factor</fullName>
        <shortName evidence="12">TF</shortName>
        <ecNumber evidence="3 12">5.2.1.8</ecNumber>
    </recommendedName>
    <alternativeName>
        <fullName evidence="11 12">PPIase</fullName>
    </alternativeName>
</protein>
<dbReference type="InterPro" id="IPR036611">
    <property type="entry name" value="Trigger_fac_ribosome-bd_sf"/>
</dbReference>
<dbReference type="InterPro" id="IPR001179">
    <property type="entry name" value="PPIase_FKBP_dom"/>
</dbReference>